<dbReference type="KEGG" id="cuh:BJN34_10850"/>
<dbReference type="AlphaFoldDB" id="A0A1U9UNM0"/>
<organism evidence="1 2">
    <name type="scientific">Cupriavidus necator</name>
    <name type="common">Alcaligenes eutrophus</name>
    <name type="synonym">Ralstonia eutropha</name>
    <dbReference type="NCBI Taxonomy" id="106590"/>
    <lineage>
        <taxon>Bacteria</taxon>
        <taxon>Pseudomonadati</taxon>
        <taxon>Pseudomonadota</taxon>
        <taxon>Betaproteobacteria</taxon>
        <taxon>Burkholderiales</taxon>
        <taxon>Burkholderiaceae</taxon>
        <taxon>Cupriavidus</taxon>
    </lineage>
</organism>
<reference evidence="2" key="1">
    <citation type="submission" date="2017-02" db="EMBL/GenBank/DDBJ databases">
        <title>Complete genome sequence of Cupriavidus necator strain NH9, a 3-chlorobenzoate degrader.</title>
        <authorList>
            <person name="Moriuchi R."/>
            <person name="Dohra H."/>
            <person name="Ogawa N."/>
        </authorList>
    </citation>
    <scope>NUCLEOTIDE SEQUENCE [LARGE SCALE GENOMIC DNA]</scope>
    <source>
        <strain evidence="2">NH9</strain>
    </source>
</reference>
<sequence>MMGNECEVPPLRVIRVRSNGKRDFDPRDKRQLVEACLRPGVSVAGMALKVGINTNQLRKWIRLHRVATEAAAADRAEPALPAFVPVVEVSGATRVPESPVALECLPAQAPASTQPSPRPPLTPALLTARLPNGVMIELQCGGQDLALVKAMIEALGAR</sequence>
<dbReference type="SUPFAM" id="SSF46689">
    <property type="entry name" value="Homeodomain-like"/>
    <property type="match status" value="1"/>
</dbReference>
<evidence type="ECO:0000313" key="1">
    <source>
        <dbReference type="EMBL" id="AQV94386.1"/>
    </source>
</evidence>
<protein>
    <submittedName>
        <fullName evidence="1">Transposase</fullName>
    </submittedName>
</protein>
<dbReference type="InterPro" id="IPR009057">
    <property type="entry name" value="Homeodomain-like_sf"/>
</dbReference>
<dbReference type="EMBL" id="CP017757">
    <property type="protein sequence ID" value="AQV94386.1"/>
    <property type="molecule type" value="Genomic_DNA"/>
</dbReference>
<dbReference type="GO" id="GO:0004803">
    <property type="term" value="F:transposase activity"/>
    <property type="evidence" value="ECO:0007669"/>
    <property type="project" value="InterPro"/>
</dbReference>
<dbReference type="InterPro" id="IPR002514">
    <property type="entry name" value="Transposase_8"/>
</dbReference>
<proteinExistence type="predicted"/>
<dbReference type="Proteomes" id="UP000189627">
    <property type="component" value="Chromosome 1"/>
</dbReference>
<dbReference type="RefSeq" id="WP_078196624.1">
    <property type="nucleotide sequence ID" value="NZ_CP017757.2"/>
</dbReference>
<dbReference type="GO" id="GO:0003677">
    <property type="term" value="F:DNA binding"/>
    <property type="evidence" value="ECO:0007669"/>
    <property type="project" value="InterPro"/>
</dbReference>
<dbReference type="Pfam" id="PF01527">
    <property type="entry name" value="HTH_Tnp_1"/>
    <property type="match status" value="1"/>
</dbReference>
<dbReference type="GO" id="GO:0006313">
    <property type="term" value="P:DNA transposition"/>
    <property type="evidence" value="ECO:0007669"/>
    <property type="project" value="InterPro"/>
</dbReference>
<name>A0A1U9UNM0_CUPNE</name>
<accession>A0A1U9UNM0</accession>
<dbReference type="OrthoDB" id="9800877at2"/>
<evidence type="ECO:0000313" key="2">
    <source>
        <dbReference type="Proteomes" id="UP000189627"/>
    </source>
</evidence>
<dbReference type="NCBIfam" id="NF047595">
    <property type="entry name" value="IS66_ISRel24_TnpA"/>
    <property type="match status" value="1"/>
</dbReference>
<gene>
    <name evidence="1" type="ORF">BJN34_10850</name>
</gene>